<proteinExistence type="predicted"/>
<organism evidence="1 2">
    <name type="scientific">Lophiostoma macrostomum CBS 122681</name>
    <dbReference type="NCBI Taxonomy" id="1314788"/>
    <lineage>
        <taxon>Eukaryota</taxon>
        <taxon>Fungi</taxon>
        <taxon>Dikarya</taxon>
        <taxon>Ascomycota</taxon>
        <taxon>Pezizomycotina</taxon>
        <taxon>Dothideomycetes</taxon>
        <taxon>Pleosporomycetidae</taxon>
        <taxon>Pleosporales</taxon>
        <taxon>Lophiostomataceae</taxon>
        <taxon>Lophiostoma</taxon>
    </lineage>
</organism>
<name>A0A6A6SPT6_9PLEO</name>
<dbReference type="OrthoDB" id="4177236at2759"/>
<gene>
    <name evidence="1" type="ORF">K491DRAFT_173529</name>
</gene>
<reference evidence="1" key="1">
    <citation type="journal article" date="2020" name="Stud. Mycol.">
        <title>101 Dothideomycetes genomes: a test case for predicting lifestyles and emergence of pathogens.</title>
        <authorList>
            <person name="Haridas S."/>
            <person name="Albert R."/>
            <person name="Binder M."/>
            <person name="Bloem J."/>
            <person name="Labutti K."/>
            <person name="Salamov A."/>
            <person name="Andreopoulos B."/>
            <person name="Baker S."/>
            <person name="Barry K."/>
            <person name="Bills G."/>
            <person name="Bluhm B."/>
            <person name="Cannon C."/>
            <person name="Castanera R."/>
            <person name="Culley D."/>
            <person name="Daum C."/>
            <person name="Ezra D."/>
            <person name="Gonzalez J."/>
            <person name="Henrissat B."/>
            <person name="Kuo A."/>
            <person name="Liang C."/>
            <person name="Lipzen A."/>
            <person name="Lutzoni F."/>
            <person name="Magnuson J."/>
            <person name="Mondo S."/>
            <person name="Nolan M."/>
            <person name="Ohm R."/>
            <person name="Pangilinan J."/>
            <person name="Park H.-J."/>
            <person name="Ramirez L."/>
            <person name="Alfaro M."/>
            <person name="Sun H."/>
            <person name="Tritt A."/>
            <person name="Yoshinaga Y."/>
            <person name="Zwiers L.-H."/>
            <person name="Turgeon B."/>
            <person name="Goodwin S."/>
            <person name="Spatafora J."/>
            <person name="Crous P."/>
            <person name="Grigoriev I."/>
        </authorList>
    </citation>
    <scope>NUCLEOTIDE SEQUENCE</scope>
    <source>
        <strain evidence="1">CBS 122681</strain>
    </source>
</reference>
<dbReference type="Proteomes" id="UP000799324">
    <property type="component" value="Unassembled WGS sequence"/>
</dbReference>
<keyword evidence="2" id="KW-1185">Reference proteome</keyword>
<accession>A0A6A6SPT6</accession>
<sequence length="157" mass="17749">MMTDDWTLARVPRLYAMWRMLSSGHLCLVMERIVGENLEAAWPTVTDLEKSIVCANLKTGIDALRSLPSPGFFGGVGLTNLPYHLFWTKDREKLICGPFQSMSEFNTALVAKLKMINTGDIDHISAKARFYERNLGTMFGTHLRSSHTRIFSGRTYS</sequence>
<dbReference type="EMBL" id="MU004484">
    <property type="protein sequence ID" value="KAF2649640.1"/>
    <property type="molecule type" value="Genomic_DNA"/>
</dbReference>
<evidence type="ECO:0000313" key="2">
    <source>
        <dbReference type="Proteomes" id="UP000799324"/>
    </source>
</evidence>
<evidence type="ECO:0008006" key="3">
    <source>
        <dbReference type="Google" id="ProtNLM"/>
    </source>
</evidence>
<dbReference type="AlphaFoldDB" id="A0A6A6SPT6"/>
<protein>
    <recommendedName>
        <fullName evidence="3">Aminoglycoside phosphotransferase domain-containing protein</fullName>
    </recommendedName>
</protein>
<evidence type="ECO:0000313" key="1">
    <source>
        <dbReference type="EMBL" id="KAF2649640.1"/>
    </source>
</evidence>